<dbReference type="AlphaFoldDB" id="X1L739"/>
<evidence type="ECO:0000313" key="1">
    <source>
        <dbReference type="EMBL" id="GAI01701.1"/>
    </source>
</evidence>
<dbReference type="InterPro" id="IPR026349">
    <property type="entry name" value="CHP04255"/>
</dbReference>
<accession>X1L739</accession>
<reference evidence="1" key="1">
    <citation type="journal article" date="2014" name="Front. Microbiol.">
        <title>High frequency of phylogenetically diverse reductive dehalogenase-homologous genes in deep subseafloor sedimentary metagenomes.</title>
        <authorList>
            <person name="Kawai M."/>
            <person name="Futagami T."/>
            <person name="Toyoda A."/>
            <person name="Takaki Y."/>
            <person name="Nishi S."/>
            <person name="Hori S."/>
            <person name="Arai W."/>
            <person name="Tsubouchi T."/>
            <person name="Morono Y."/>
            <person name="Uchiyama I."/>
            <person name="Ito T."/>
            <person name="Fujiyama A."/>
            <person name="Inagaki F."/>
            <person name="Takami H."/>
        </authorList>
    </citation>
    <scope>NUCLEOTIDE SEQUENCE</scope>
    <source>
        <strain evidence="1">Expedition CK06-06</strain>
    </source>
</reference>
<name>X1L739_9ZZZZ</name>
<dbReference type="EMBL" id="BARV01000735">
    <property type="protein sequence ID" value="GAI01701.1"/>
    <property type="molecule type" value="Genomic_DNA"/>
</dbReference>
<organism evidence="1">
    <name type="scientific">marine sediment metagenome</name>
    <dbReference type="NCBI Taxonomy" id="412755"/>
    <lineage>
        <taxon>unclassified sequences</taxon>
        <taxon>metagenomes</taxon>
        <taxon>ecological metagenomes</taxon>
    </lineage>
</organism>
<comment type="caution">
    <text evidence="1">The sequence shown here is derived from an EMBL/GenBank/DDBJ whole genome shotgun (WGS) entry which is preliminary data.</text>
</comment>
<dbReference type="NCBIfam" id="TIGR04255">
    <property type="entry name" value="sporadTIGR04255"/>
    <property type="match status" value="1"/>
</dbReference>
<sequence length="131" mass="15685">MDHFLAVVSIPIITRIGLRYIDECPLPSKNNETFREYYNSVFPIDRFNIADANEMVFRTSVKKGNFYLTYRESLQKQKDEYKLFLDFDGFANNIPSEKYLEVTDKLHEIISQEYERTIKEPVYEYMRKKGD</sequence>
<gene>
    <name evidence="1" type="ORF">S06H3_02490</name>
</gene>
<proteinExistence type="predicted"/>
<protein>
    <submittedName>
        <fullName evidence="1">Uncharacterized protein</fullName>
    </submittedName>
</protein>